<dbReference type="Pfam" id="PF11964">
    <property type="entry name" value="SpoIIAA-like"/>
    <property type="match status" value="1"/>
</dbReference>
<dbReference type="EMBL" id="JBHUHV010000060">
    <property type="protein sequence ID" value="MFD2069383.1"/>
    <property type="molecule type" value="Genomic_DNA"/>
</dbReference>
<dbReference type="Gene3D" id="3.40.50.10600">
    <property type="entry name" value="SpoIIaa-like domains"/>
    <property type="match status" value="1"/>
</dbReference>
<name>A0ABW4X342_9BACT</name>
<dbReference type="SUPFAM" id="SSF52091">
    <property type="entry name" value="SpoIIaa-like"/>
    <property type="match status" value="1"/>
</dbReference>
<organism evidence="1 2">
    <name type="scientific">Pontibacter silvestris</name>
    <dbReference type="NCBI Taxonomy" id="2305183"/>
    <lineage>
        <taxon>Bacteria</taxon>
        <taxon>Pseudomonadati</taxon>
        <taxon>Bacteroidota</taxon>
        <taxon>Cytophagia</taxon>
        <taxon>Cytophagales</taxon>
        <taxon>Hymenobacteraceae</taxon>
        <taxon>Pontibacter</taxon>
    </lineage>
</organism>
<reference evidence="2" key="1">
    <citation type="journal article" date="2019" name="Int. J. Syst. Evol. Microbiol.">
        <title>The Global Catalogue of Microorganisms (GCM) 10K type strain sequencing project: providing services to taxonomists for standard genome sequencing and annotation.</title>
        <authorList>
            <consortium name="The Broad Institute Genomics Platform"/>
            <consortium name="The Broad Institute Genome Sequencing Center for Infectious Disease"/>
            <person name="Wu L."/>
            <person name="Ma J."/>
        </authorList>
    </citation>
    <scope>NUCLEOTIDE SEQUENCE [LARGE SCALE GENOMIC DNA]</scope>
    <source>
        <strain evidence="2">JCM 16545</strain>
    </source>
</reference>
<dbReference type="Proteomes" id="UP001597369">
    <property type="component" value="Unassembled WGS sequence"/>
</dbReference>
<dbReference type="InterPro" id="IPR038396">
    <property type="entry name" value="SpoIIAA-like_sf"/>
</dbReference>
<gene>
    <name evidence="1" type="ORF">ACFSKU_21050</name>
</gene>
<comment type="caution">
    <text evidence="1">The sequence shown here is derived from an EMBL/GenBank/DDBJ whole genome shotgun (WGS) entry which is preliminary data.</text>
</comment>
<dbReference type="InterPro" id="IPR036513">
    <property type="entry name" value="STAS_dom_sf"/>
</dbReference>
<dbReference type="RefSeq" id="WP_229962113.1">
    <property type="nucleotide sequence ID" value="NZ_JAJJWI010000018.1"/>
</dbReference>
<evidence type="ECO:0000313" key="1">
    <source>
        <dbReference type="EMBL" id="MFD2069383.1"/>
    </source>
</evidence>
<accession>A0ABW4X342</accession>
<evidence type="ECO:0000313" key="2">
    <source>
        <dbReference type="Proteomes" id="UP001597369"/>
    </source>
</evidence>
<keyword evidence="2" id="KW-1185">Reference proteome</keyword>
<dbReference type="InterPro" id="IPR021866">
    <property type="entry name" value="SpoIIAA-like"/>
</dbReference>
<proteinExistence type="predicted"/>
<protein>
    <submittedName>
        <fullName evidence="1">STAS/SEC14 domain-containing protein</fullName>
    </submittedName>
</protein>
<sequence>MLQLLEESKGDLAAMRISGQVDKQDYDVMLPLLEEKIKQYKKIRVYAEVQDVDEYSAKALWEEIRYDFKHANNFSQVVIVGDKKWLDWITSAASPFTSADVKYFETSQRTEAINWLES</sequence>